<dbReference type="FunFam" id="3.20.20.100:FF:000004">
    <property type="entry name" value="Oxidoreductase, aldo/keto reductase"/>
    <property type="match status" value="1"/>
</dbReference>
<evidence type="ECO:0000313" key="4">
    <source>
        <dbReference type="Proteomes" id="UP000295302"/>
    </source>
</evidence>
<dbReference type="GO" id="GO:0016491">
    <property type="term" value="F:oxidoreductase activity"/>
    <property type="evidence" value="ECO:0007669"/>
    <property type="project" value="UniProtKB-KW"/>
</dbReference>
<dbReference type="Pfam" id="PF00248">
    <property type="entry name" value="Aldo_ket_red"/>
    <property type="match status" value="1"/>
</dbReference>
<dbReference type="Proteomes" id="UP000295302">
    <property type="component" value="Unassembled WGS sequence"/>
</dbReference>
<gene>
    <name evidence="3" type="ORF">E1286_17245</name>
</gene>
<dbReference type="CDD" id="cd19080">
    <property type="entry name" value="AKR_AKR9A_9B"/>
    <property type="match status" value="1"/>
</dbReference>
<keyword evidence="4" id="KW-1185">Reference proteome</keyword>
<organism evidence="3 4">
    <name type="scientific">Nonomuraea terrae</name>
    <dbReference type="NCBI Taxonomy" id="2530383"/>
    <lineage>
        <taxon>Bacteria</taxon>
        <taxon>Bacillati</taxon>
        <taxon>Actinomycetota</taxon>
        <taxon>Actinomycetes</taxon>
        <taxon>Streptosporangiales</taxon>
        <taxon>Streptosporangiaceae</taxon>
        <taxon>Nonomuraea</taxon>
    </lineage>
</organism>
<dbReference type="PANTHER" id="PTHR43364:SF4">
    <property type="entry name" value="NAD(P)-LINKED OXIDOREDUCTASE SUPERFAMILY PROTEIN"/>
    <property type="match status" value="1"/>
</dbReference>
<dbReference type="OrthoDB" id="9768793at2"/>
<accession>A0A4R4YQR1</accession>
<evidence type="ECO:0000313" key="3">
    <source>
        <dbReference type="EMBL" id="TDD47558.1"/>
    </source>
</evidence>
<evidence type="ECO:0000256" key="1">
    <source>
        <dbReference type="ARBA" id="ARBA00023002"/>
    </source>
</evidence>
<sequence length="393" mass="42514">MPSPLADPHRPGTAPNGRHTAVRLDSFRTLGNTGLRVSPLALGGLTFGDSVAGSDDYTTYAILDRYLGAGGNLIDTANIYTGGRSEELIGTYFGSRPSLRDRVVISTKFAGTLFPNDPNGGGAGRKAIMQQAEESLRRLRTDYIDLYWLHNWDRHTPLEETMSTLNDLVHQGKIRYIGLSDTPAWAVARMASIAEFRGWANAAAIQVEYSLLQRTSEGELFGAARELGLGVMPWSPLANGVLSGKYTRRINAVKESGRAGAWVAPYLNEATFTLLDAMRRMSDDHGVPVAAIALAWVRQQTEVTTIAIGVRTTAQLEANLTSLEVNLTKRQLAELDTLTRPNLNFPADFLSRHAASTQQGGTTINGVLSPGPVHLGSASADATVQFPVQARIR</sequence>
<dbReference type="EMBL" id="SMKQ01000045">
    <property type="protein sequence ID" value="TDD47558.1"/>
    <property type="molecule type" value="Genomic_DNA"/>
</dbReference>
<feature type="domain" description="NADP-dependent oxidoreductase" evidence="2">
    <location>
        <begin position="39"/>
        <end position="338"/>
    </location>
</feature>
<name>A0A4R4YQR1_9ACTN</name>
<dbReference type="Gene3D" id="3.20.20.100">
    <property type="entry name" value="NADP-dependent oxidoreductase domain"/>
    <property type="match status" value="1"/>
</dbReference>
<dbReference type="InterPro" id="IPR050523">
    <property type="entry name" value="AKR_Detox_Biosynth"/>
</dbReference>
<dbReference type="PANTHER" id="PTHR43364">
    <property type="entry name" value="NADH-SPECIFIC METHYLGLYOXAL REDUCTASE-RELATED"/>
    <property type="match status" value="1"/>
</dbReference>
<comment type="caution">
    <text evidence="3">The sequence shown here is derived from an EMBL/GenBank/DDBJ whole genome shotgun (WGS) entry which is preliminary data.</text>
</comment>
<dbReference type="InterPro" id="IPR023210">
    <property type="entry name" value="NADP_OxRdtase_dom"/>
</dbReference>
<evidence type="ECO:0000259" key="2">
    <source>
        <dbReference type="Pfam" id="PF00248"/>
    </source>
</evidence>
<dbReference type="GO" id="GO:0005829">
    <property type="term" value="C:cytosol"/>
    <property type="evidence" value="ECO:0007669"/>
    <property type="project" value="TreeGrafter"/>
</dbReference>
<keyword evidence="1" id="KW-0560">Oxidoreductase</keyword>
<dbReference type="SUPFAM" id="SSF51430">
    <property type="entry name" value="NAD(P)-linked oxidoreductase"/>
    <property type="match status" value="1"/>
</dbReference>
<protein>
    <submittedName>
        <fullName evidence="3">Aldo/keto reductase</fullName>
    </submittedName>
</protein>
<dbReference type="InterPro" id="IPR036812">
    <property type="entry name" value="NAD(P)_OxRdtase_dom_sf"/>
</dbReference>
<dbReference type="AlphaFoldDB" id="A0A4R4YQR1"/>
<proteinExistence type="predicted"/>
<reference evidence="3 4" key="1">
    <citation type="submission" date="2019-03" db="EMBL/GenBank/DDBJ databases">
        <title>Draft genome sequences of novel Actinobacteria.</title>
        <authorList>
            <person name="Sahin N."/>
            <person name="Ay H."/>
            <person name="Saygin H."/>
        </authorList>
    </citation>
    <scope>NUCLEOTIDE SEQUENCE [LARGE SCALE GENOMIC DNA]</scope>
    <source>
        <strain evidence="3 4">CH32</strain>
    </source>
</reference>